<dbReference type="WBParaSite" id="PS1159_v2.g21039.t1">
    <property type="protein sequence ID" value="PS1159_v2.g21039.t1"/>
    <property type="gene ID" value="PS1159_v2.g21039"/>
</dbReference>
<organism evidence="1 2">
    <name type="scientific">Panagrolaimus sp. PS1159</name>
    <dbReference type="NCBI Taxonomy" id="55785"/>
    <lineage>
        <taxon>Eukaryota</taxon>
        <taxon>Metazoa</taxon>
        <taxon>Ecdysozoa</taxon>
        <taxon>Nematoda</taxon>
        <taxon>Chromadorea</taxon>
        <taxon>Rhabditida</taxon>
        <taxon>Tylenchina</taxon>
        <taxon>Panagrolaimomorpha</taxon>
        <taxon>Panagrolaimoidea</taxon>
        <taxon>Panagrolaimidae</taxon>
        <taxon>Panagrolaimus</taxon>
    </lineage>
</organism>
<proteinExistence type="predicted"/>
<evidence type="ECO:0000313" key="1">
    <source>
        <dbReference type="Proteomes" id="UP000887580"/>
    </source>
</evidence>
<name>A0AC35FUQ0_9BILA</name>
<evidence type="ECO:0000313" key="2">
    <source>
        <dbReference type="WBParaSite" id="PS1159_v2.g21039.t1"/>
    </source>
</evidence>
<reference evidence="2" key="1">
    <citation type="submission" date="2022-11" db="UniProtKB">
        <authorList>
            <consortium name="WormBaseParasite"/>
        </authorList>
    </citation>
    <scope>IDENTIFICATION</scope>
</reference>
<sequence>MNFFSSAAKNVLTRNFCAVTSGRAFIRENHLHAIGPTNKLPEFKGQAVVNGEFKSISNEDFKNKWLIFFFYPLDFTFVCPTEIIAFSDRAKEFRSLNTEIVACSCDSHFSHLAWIQQPRKEGGLGDMDIPVLSDFNKDIAKKFGVYDEKMGVAYRGLFLSDPKGIIRHIVVNDLPIGRSVDETLRTLKAVQHFEKHGEVCPADFSEGQETIDPKNPKEYFGKVNK</sequence>
<accession>A0AC35FUQ0</accession>
<protein>
    <submittedName>
        <fullName evidence="2">Thioredoxin domain-containing protein</fullName>
    </submittedName>
</protein>
<dbReference type="Proteomes" id="UP000887580">
    <property type="component" value="Unplaced"/>
</dbReference>